<reference evidence="2" key="1">
    <citation type="submission" date="2020-05" db="EMBL/GenBank/DDBJ databases">
        <title>WGS assembly of Panicum virgatum.</title>
        <authorList>
            <person name="Lovell J.T."/>
            <person name="Jenkins J."/>
            <person name="Shu S."/>
            <person name="Juenger T.E."/>
            <person name="Schmutz J."/>
        </authorList>
    </citation>
    <scope>NUCLEOTIDE SEQUENCE</scope>
    <source>
        <strain evidence="2">AP13</strain>
    </source>
</reference>
<name>A0A8T0PXQ2_PANVG</name>
<proteinExistence type="predicted"/>
<evidence type="ECO:0000256" key="1">
    <source>
        <dbReference type="SAM" id="MobiDB-lite"/>
    </source>
</evidence>
<organism evidence="2 3">
    <name type="scientific">Panicum virgatum</name>
    <name type="common">Blackwell switchgrass</name>
    <dbReference type="NCBI Taxonomy" id="38727"/>
    <lineage>
        <taxon>Eukaryota</taxon>
        <taxon>Viridiplantae</taxon>
        <taxon>Streptophyta</taxon>
        <taxon>Embryophyta</taxon>
        <taxon>Tracheophyta</taxon>
        <taxon>Spermatophyta</taxon>
        <taxon>Magnoliopsida</taxon>
        <taxon>Liliopsida</taxon>
        <taxon>Poales</taxon>
        <taxon>Poaceae</taxon>
        <taxon>PACMAD clade</taxon>
        <taxon>Panicoideae</taxon>
        <taxon>Panicodae</taxon>
        <taxon>Paniceae</taxon>
        <taxon>Panicinae</taxon>
        <taxon>Panicum</taxon>
        <taxon>Panicum sect. Hiantes</taxon>
    </lineage>
</organism>
<evidence type="ECO:0000313" key="3">
    <source>
        <dbReference type="Proteomes" id="UP000823388"/>
    </source>
</evidence>
<dbReference type="EMBL" id="CM029050">
    <property type="protein sequence ID" value="KAG2566723.1"/>
    <property type="molecule type" value="Genomic_DNA"/>
</dbReference>
<protein>
    <submittedName>
        <fullName evidence="2">Uncharacterized protein</fullName>
    </submittedName>
</protein>
<accession>A0A8T0PXQ2</accession>
<keyword evidence="3" id="KW-1185">Reference proteome</keyword>
<dbReference type="Proteomes" id="UP000823388">
    <property type="component" value="Chromosome 7N"/>
</dbReference>
<feature type="region of interest" description="Disordered" evidence="1">
    <location>
        <begin position="1"/>
        <end position="23"/>
    </location>
</feature>
<feature type="compositionally biased region" description="Low complexity" evidence="1">
    <location>
        <begin position="1"/>
        <end position="13"/>
    </location>
</feature>
<sequence length="274" mass="29904">MAPRRGGSRPFPARGRRGGAAGAARRFSRFFSSRPGHRRAGLGAVPVRAAARPDRVGSTAYGRRCLGVGPSAPSVAVSCACAAPFPRARGRPRGDLARPVFWIAGGGTVAIRDGGTPPAPIAEDFGWRRRSCSAASLQETDTDGAGRWRTVSEGCWVKFCLCRYRNGSISWGNGVSQLYTEKSQRRWVRNPISLSVRAISCILNSGCDATLLRAYKRTKPNIGKCCTRMYGRLPGCSQMSHYRPRKAHRRFYDAQPDQSDRGQRCVRLACQPTS</sequence>
<evidence type="ECO:0000313" key="2">
    <source>
        <dbReference type="EMBL" id="KAG2566723.1"/>
    </source>
</evidence>
<gene>
    <name evidence="2" type="ORF">PVAP13_7NG248317</name>
</gene>
<comment type="caution">
    <text evidence="2">The sequence shown here is derived from an EMBL/GenBank/DDBJ whole genome shotgun (WGS) entry which is preliminary data.</text>
</comment>
<dbReference type="AlphaFoldDB" id="A0A8T0PXQ2"/>